<comment type="pathway">
    <text evidence="2 10">Amino-acid biosynthesis; L-tryptophan biosynthesis; L-tryptophan from chorismate: step 3/5.</text>
</comment>
<evidence type="ECO:0000256" key="6">
    <source>
        <dbReference type="ARBA" id="ARBA00022605"/>
    </source>
</evidence>
<dbReference type="Proteomes" id="UP000254209">
    <property type="component" value="Unassembled WGS sequence"/>
</dbReference>
<dbReference type="FunFam" id="3.20.20.70:FF:000075">
    <property type="entry name" value="Tryptophan biosynthesis protein TRP1"/>
    <property type="match status" value="1"/>
</dbReference>
<evidence type="ECO:0000256" key="9">
    <source>
        <dbReference type="ARBA" id="ARBA00023235"/>
    </source>
</evidence>
<dbReference type="STRING" id="1120980.GCA_000745955_00047"/>
<dbReference type="InterPro" id="IPR044643">
    <property type="entry name" value="TrpF_fam"/>
</dbReference>
<name>A0A376BTC9_9NEIS</name>
<dbReference type="OrthoDB" id="9796196at2"/>
<comment type="similarity">
    <text evidence="3 10">Belongs to the TrpF family.</text>
</comment>
<dbReference type="PANTHER" id="PTHR42894:SF1">
    <property type="entry name" value="N-(5'-PHOSPHORIBOSYL)ANTHRANILATE ISOMERASE"/>
    <property type="match status" value="1"/>
</dbReference>
<dbReference type="InterPro" id="IPR001240">
    <property type="entry name" value="PRAI_dom"/>
</dbReference>
<reference evidence="12 13" key="1">
    <citation type="submission" date="2018-06" db="EMBL/GenBank/DDBJ databases">
        <authorList>
            <consortium name="Pathogen Informatics"/>
            <person name="Doyle S."/>
        </authorList>
    </citation>
    <scope>NUCLEOTIDE SEQUENCE [LARGE SCALE GENOMIC DNA]</scope>
    <source>
        <strain evidence="12 13">NCTC10283</strain>
    </source>
</reference>
<accession>A0A376BTC9</accession>
<evidence type="ECO:0000313" key="12">
    <source>
        <dbReference type="EMBL" id="SSY80237.1"/>
    </source>
</evidence>
<keyword evidence="8 10" id="KW-0057">Aromatic amino acid biosynthesis</keyword>
<sequence length="206" mass="22167">MKIHTKICGITRSEDALKAAALGVDALGFVFFAGSKRAITPEAAKPIIQQLPPFVSAVGLFVNETAENIQKILQTVPLDILQFHGDESPEFCRQFHRPYLKAVRVRSEADVLDALEKYDDARAVLFDAYVVGEYGGTGHAFDWTMLPDDLGARWILSGGLNVDNLAAALAQTGAVAVDVSSGVEQSAGVKSPELMAKFLSICQSKT</sequence>
<dbReference type="GO" id="GO:0000162">
    <property type="term" value="P:L-tryptophan biosynthetic process"/>
    <property type="evidence" value="ECO:0007669"/>
    <property type="project" value="UniProtKB-UniRule"/>
</dbReference>
<evidence type="ECO:0000256" key="7">
    <source>
        <dbReference type="ARBA" id="ARBA00022822"/>
    </source>
</evidence>
<dbReference type="RefSeq" id="WP_034296252.1">
    <property type="nucleotide sequence ID" value="NZ_CP091519.2"/>
</dbReference>
<evidence type="ECO:0000256" key="4">
    <source>
        <dbReference type="ARBA" id="ARBA00012572"/>
    </source>
</evidence>
<evidence type="ECO:0000256" key="5">
    <source>
        <dbReference type="ARBA" id="ARBA00022272"/>
    </source>
</evidence>
<proteinExistence type="inferred from homology"/>
<evidence type="ECO:0000256" key="10">
    <source>
        <dbReference type="HAMAP-Rule" id="MF_00135"/>
    </source>
</evidence>
<dbReference type="AlphaFoldDB" id="A0A376BTC9"/>
<dbReference type="PANTHER" id="PTHR42894">
    <property type="entry name" value="N-(5'-PHOSPHORIBOSYL)ANTHRANILATE ISOMERASE"/>
    <property type="match status" value="1"/>
</dbReference>
<evidence type="ECO:0000313" key="13">
    <source>
        <dbReference type="Proteomes" id="UP000254209"/>
    </source>
</evidence>
<keyword evidence="6 10" id="KW-0028">Amino-acid biosynthesis</keyword>
<evidence type="ECO:0000256" key="3">
    <source>
        <dbReference type="ARBA" id="ARBA00007571"/>
    </source>
</evidence>
<evidence type="ECO:0000259" key="11">
    <source>
        <dbReference type="Pfam" id="PF00697"/>
    </source>
</evidence>
<dbReference type="EMBL" id="UFSO01000003">
    <property type="protein sequence ID" value="SSY80237.1"/>
    <property type="molecule type" value="Genomic_DNA"/>
</dbReference>
<dbReference type="GO" id="GO:0004640">
    <property type="term" value="F:phosphoribosylanthranilate isomerase activity"/>
    <property type="evidence" value="ECO:0007669"/>
    <property type="project" value="UniProtKB-UniRule"/>
</dbReference>
<evidence type="ECO:0000256" key="1">
    <source>
        <dbReference type="ARBA" id="ARBA00001164"/>
    </source>
</evidence>
<dbReference type="HAMAP" id="MF_00135">
    <property type="entry name" value="PRAI"/>
    <property type="match status" value="1"/>
</dbReference>
<protein>
    <recommendedName>
        <fullName evidence="5 10">N-(5'-phosphoribosyl)anthranilate isomerase</fullName>
        <shortName evidence="10">PRAI</shortName>
        <ecNumber evidence="4 10">5.3.1.24</ecNumber>
    </recommendedName>
</protein>
<dbReference type="EC" id="5.3.1.24" evidence="4 10"/>
<gene>
    <name evidence="10 12" type="primary">trpF</name>
    <name evidence="12" type="ORF">NCTC10283_01791</name>
</gene>
<dbReference type="Gene3D" id="3.20.20.70">
    <property type="entry name" value="Aldolase class I"/>
    <property type="match status" value="1"/>
</dbReference>
<organism evidence="12 13">
    <name type="scientific">Alysiella crassa</name>
    <dbReference type="NCBI Taxonomy" id="153491"/>
    <lineage>
        <taxon>Bacteria</taxon>
        <taxon>Pseudomonadati</taxon>
        <taxon>Pseudomonadota</taxon>
        <taxon>Betaproteobacteria</taxon>
        <taxon>Neisseriales</taxon>
        <taxon>Neisseriaceae</taxon>
        <taxon>Alysiella</taxon>
    </lineage>
</organism>
<dbReference type="CDD" id="cd00405">
    <property type="entry name" value="PRAI"/>
    <property type="match status" value="1"/>
</dbReference>
<dbReference type="SUPFAM" id="SSF51366">
    <property type="entry name" value="Ribulose-phoshate binding barrel"/>
    <property type="match status" value="1"/>
</dbReference>
<keyword evidence="9 10" id="KW-0413">Isomerase</keyword>
<dbReference type="Pfam" id="PF00697">
    <property type="entry name" value="PRAI"/>
    <property type="match status" value="1"/>
</dbReference>
<keyword evidence="13" id="KW-1185">Reference proteome</keyword>
<dbReference type="InterPro" id="IPR011060">
    <property type="entry name" value="RibuloseP-bd_barrel"/>
</dbReference>
<dbReference type="UniPathway" id="UPA00035">
    <property type="reaction ID" value="UER00042"/>
</dbReference>
<evidence type="ECO:0000256" key="8">
    <source>
        <dbReference type="ARBA" id="ARBA00023141"/>
    </source>
</evidence>
<comment type="catalytic activity">
    <reaction evidence="1 10">
        <text>N-(5-phospho-beta-D-ribosyl)anthranilate = 1-(2-carboxyphenylamino)-1-deoxy-D-ribulose 5-phosphate</text>
        <dbReference type="Rhea" id="RHEA:21540"/>
        <dbReference type="ChEBI" id="CHEBI:18277"/>
        <dbReference type="ChEBI" id="CHEBI:58613"/>
        <dbReference type="EC" id="5.3.1.24"/>
    </reaction>
</comment>
<evidence type="ECO:0000256" key="2">
    <source>
        <dbReference type="ARBA" id="ARBA00004664"/>
    </source>
</evidence>
<dbReference type="NCBIfam" id="NF002298">
    <property type="entry name" value="PRK01222.1-4"/>
    <property type="match status" value="1"/>
</dbReference>
<feature type="domain" description="N-(5'phosphoribosyl) anthranilate isomerase (PRAI)" evidence="11">
    <location>
        <begin position="6"/>
        <end position="199"/>
    </location>
</feature>
<dbReference type="InterPro" id="IPR013785">
    <property type="entry name" value="Aldolase_TIM"/>
</dbReference>
<keyword evidence="7 10" id="KW-0822">Tryptophan biosynthesis</keyword>